<proteinExistence type="predicted"/>
<dbReference type="RefSeq" id="WP_021953467.1">
    <property type="nucleotide sequence ID" value="NZ_JACOOZ010000004.1"/>
</dbReference>
<comment type="caution">
    <text evidence="1">The sequence shown here is derived from an EMBL/GenBank/DDBJ whole genome shotgun (WGS) entry which is preliminary data.</text>
</comment>
<evidence type="ECO:0000313" key="2">
    <source>
        <dbReference type="Proteomes" id="UP000597877"/>
    </source>
</evidence>
<dbReference type="Proteomes" id="UP000597877">
    <property type="component" value="Unassembled WGS sequence"/>
</dbReference>
<evidence type="ECO:0008006" key="3">
    <source>
        <dbReference type="Google" id="ProtNLM"/>
    </source>
</evidence>
<reference evidence="1 2" key="1">
    <citation type="submission" date="2020-08" db="EMBL/GenBank/DDBJ databases">
        <title>Genome public.</title>
        <authorList>
            <person name="Liu C."/>
            <person name="Sun Q."/>
        </authorList>
    </citation>
    <scope>NUCLEOTIDE SEQUENCE [LARGE SCALE GENOMIC DNA]</scope>
    <source>
        <strain evidence="1 2">BX4</strain>
    </source>
</reference>
<protein>
    <recommendedName>
        <fullName evidence="3">DNA-binding protein</fullName>
    </recommendedName>
</protein>
<organism evidence="1 2">
    <name type="scientific">Eubacterium segne</name>
    <dbReference type="NCBI Taxonomy" id="2763045"/>
    <lineage>
        <taxon>Bacteria</taxon>
        <taxon>Bacillati</taxon>
        <taxon>Bacillota</taxon>
        <taxon>Clostridia</taxon>
        <taxon>Eubacteriales</taxon>
        <taxon>Eubacteriaceae</taxon>
        <taxon>Eubacterium</taxon>
    </lineage>
</organism>
<sequence>MRKGSYSDTIEKYATVPQACDYYKLGRNTLMNLLDGTGAIKRFGKSVRIDIPTASKVLDTYID</sequence>
<dbReference type="EMBL" id="JACOOZ010000004">
    <property type="protein sequence ID" value="MBC5667722.1"/>
    <property type="molecule type" value="Genomic_DNA"/>
</dbReference>
<gene>
    <name evidence="1" type="ORF">H8S00_06980</name>
</gene>
<name>A0ABR7F3F5_9FIRM</name>
<keyword evidence="2" id="KW-1185">Reference proteome</keyword>
<evidence type="ECO:0000313" key="1">
    <source>
        <dbReference type="EMBL" id="MBC5667722.1"/>
    </source>
</evidence>
<accession>A0ABR7F3F5</accession>